<proteinExistence type="predicted"/>
<dbReference type="Pfam" id="PF13649">
    <property type="entry name" value="Methyltransf_25"/>
    <property type="match status" value="1"/>
</dbReference>
<dbReference type="EC" id="2.1.1.64" evidence="3"/>
<keyword evidence="1 3" id="KW-0808">Transferase</keyword>
<name>A0ABV7RHR2_9NEIS</name>
<evidence type="ECO:0000313" key="4">
    <source>
        <dbReference type="Proteomes" id="UP001595741"/>
    </source>
</evidence>
<dbReference type="InterPro" id="IPR041698">
    <property type="entry name" value="Methyltransf_25"/>
</dbReference>
<accession>A0ABV7RHR2</accession>
<dbReference type="GO" id="GO:0061542">
    <property type="term" value="F:3-demethylubiquinol 3-O-methyltransferase activity"/>
    <property type="evidence" value="ECO:0007669"/>
    <property type="project" value="UniProtKB-EC"/>
</dbReference>
<dbReference type="EC" id="2.1.1.222" evidence="3"/>
<dbReference type="GO" id="GO:0102208">
    <property type="term" value="F:2-polyprenyl-6-hydroxyphenol methylase activity"/>
    <property type="evidence" value="ECO:0007669"/>
    <property type="project" value="UniProtKB-EC"/>
</dbReference>
<dbReference type="RefSeq" id="WP_386091209.1">
    <property type="nucleotide sequence ID" value="NZ_JBHRXN010000026.1"/>
</dbReference>
<organism evidence="3 4">
    <name type="scientific">Vogesella facilis</name>
    <dbReference type="NCBI Taxonomy" id="1655232"/>
    <lineage>
        <taxon>Bacteria</taxon>
        <taxon>Pseudomonadati</taxon>
        <taxon>Pseudomonadota</taxon>
        <taxon>Betaproteobacteria</taxon>
        <taxon>Neisseriales</taxon>
        <taxon>Chromobacteriaceae</taxon>
        <taxon>Vogesella</taxon>
    </lineage>
</organism>
<evidence type="ECO:0000259" key="2">
    <source>
        <dbReference type="Pfam" id="PF13649"/>
    </source>
</evidence>
<gene>
    <name evidence="3" type="ORF">ACFOLG_09605</name>
</gene>
<dbReference type="EMBL" id="JBHRXN010000026">
    <property type="protein sequence ID" value="MFC3532443.1"/>
    <property type="molecule type" value="Genomic_DNA"/>
</dbReference>
<dbReference type="CDD" id="cd02440">
    <property type="entry name" value="AdoMet_MTases"/>
    <property type="match status" value="1"/>
</dbReference>
<dbReference type="PANTHER" id="PTHR43861">
    <property type="entry name" value="TRANS-ACONITATE 2-METHYLTRANSFERASE-RELATED"/>
    <property type="match status" value="1"/>
</dbReference>
<dbReference type="SUPFAM" id="SSF53335">
    <property type="entry name" value="S-adenosyl-L-methionine-dependent methyltransferases"/>
    <property type="match status" value="1"/>
</dbReference>
<dbReference type="InterPro" id="IPR029063">
    <property type="entry name" value="SAM-dependent_MTases_sf"/>
</dbReference>
<sequence length="203" mass="21735">MSELADFWNQRFTQPESAYGEAPNDFLRQQAALLAPGSRVLSLGEGEGRNAVYLAGLGHQLTAVDASWAGLARLLQRAGSAELAITATLADLEHYDLGEAQWDAIVSVFCHLPGPLRQRVLAGAVRALKPGGLLLMEGYTPRQLAYSTGGPKDADMLLEPALVRAELAGLDLLRCAEIEREVVEGRLHTGRAAVLQVVGRKPG</sequence>
<keyword evidence="4" id="KW-1185">Reference proteome</keyword>
<dbReference type="Proteomes" id="UP001595741">
    <property type="component" value="Unassembled WGS sequence"/>
</dbReference>
<keyword evidence="3" id="KW-0489">Methyltransferase</keyword>
<dbReference type="GO" id="GO:0032259">
    <property type="term" value="P:methylation"/>
    <property type="evidence" value="ECO:0007669"/>
    <property type="project" value="UniProtKB-KW"/>
</dbReference>
<reference evidence="4" key="1">
    <citation type="journal article" date="2019" name="Int. J. Syst. Evol. Microbiol.">
        <title>The Global Catalogue of Microorganisms (GCM) 10K type strain sequencing project: providing services to taxonomists for standard genome sequencing and annotation.</title>
        <authorList>
            <consortium name="The Broad Institute Genomics Platform"/>
            <consortium name="The Broad Institute Genome Sequencing Center for Infectious Disease"/>
            <person name="Wu L."/>
            <person name="Ma J."/>
        </authorList>
    </citation>
    <scope>NUCLEOTIDE SEQUENCE [LARGE SCALE GENOMIC DNA]</scope>
    <source>
        <strain evidence="4">KCTC 42742</strain>
    </source>
</reference>
<evidence type="ECO:0000313" key="3">
    <source>
        <dbReference type="EMBL" id="MFC3532443.1"/>
    </source>
</evidence>
<protein>
    <submittedName>
        <fullName evidence="3">Class I SAM-dependent methyltransferase</fullName>
        <ecNumber evidence="3">2.1.1.222</ecNumber>
        <ecNumber evidence="3">2.1.1.64</ecNumber>
    </submittedName>
</protein>
<dbReference type="Gene3D" id="3.40.50.150">
    <property type="entry name" value="Vaccinia Virus protein VP39"/>
    <property type="match status" value="1"/>
</dbReference>
<evidence type="ECO:0000256" key="1">
    <source>
        <dbReference type="ARBA" id="ARBA00022679"/>
    </source>
</evidence>
<feature type="domain" description="Methyltransferase" evidence="2">
    <location>
        <begin position="40"/>
        <end position="132"/>
    </location>
</feature>
<comment type="caution">
    <text evidence="3">The sequence shown here is derived from an EMBL/GenBank/DDBJ whole genome shotgun (WGS) entry which is preliminary data.</text>
</comment>
<dbReference type="PANTHER" id="PTHR43861:SF3">
    <property type="entry name" value="PUTATIVE (AFU_ORTHOLOGUE AFUA_2G14390)-RELATED"/>
    <property type="match status" value="1"/>
</dbReference>